<gene>
    <name evidence="1" type="ORF">EXIGLDRAFT_287839</name>
</gene>
<dbReference type="Proteomes" id="UP000077266">
    <property type="component" value="Unassembled WGS sequence"/>
</dbReference>
<dbReference type="Gene3D" id="1.20.1270.60">
    <property type="entry name" value="Arfaptin homology (AH) domain/BAR domain"/>
    <property type="match status" value="1"/>
</dbReference>
<name>A0A165DH68_EXIGL</name>
<accession>A0A165DH68</accession>
<evidence type="ECO:0000313" key="2">
    <source>
        <dbReference type="Proteomes" id="UP000077266"/>
    </source>
</evidence>
<dbReference type="STRING" id="1314781.A0A165DH68"/>
<keyword evidence="2" id="KW-1185">Reference proteome</keyword>
<dbReference type="InterPro" id="IPR027267">
    <property type="entry name" value="AH/BAR_dom_sf"/>
</dbReference>
<dbReference type="AlphaFoldDB" id="A0A165DH68"/>
<dbReference type="EMBL" id="KV426221">
    <property type="protein sequence ID" value="KZV84524.1"/>
    <property type="molecule type" value="Genomic_DNA"/>
</dbReference>
<dbReference type="InParanoid" id="A0A165DH68"/>
<dbReference type="SUPFAM" id="SSF103657">
    <property type="entry name" value="BAR/IMD domain-like"/>
    <property type="match status" value="1"/>
</dbReference>
<dbReference type="OrthoDB" id="8783038at2759"/>
<organism evidence="1 2">
    <name type="scientific">Exidia glandulosa HHB12029</name>
    <dbReference type="NCBI Taxonomy" id="1314781"/>
    <lineage>
        <taxon>Eukaryota</taxon>
        <taxon>Fungi</taxon>
        <taxon>Dikarya</taxon>
        <taxon>Basidiomycota</taxon>
        <taxon>Agaricomycotina</taxon>
        <taxon>Agaricomycetes</taxon>
        <taxon>Auriculariales</taxon>
        <taxon>Exidiaceae</taxon>
        <taxon>Exidia</taxon>
    </lineage>
</organism>
<protein>
    <submittedName>
        <fullName evidence="1">Uncharacterized protein</fullName>
    </submittedName>
</protein>
<evidence type="ECO:0000313" key="1">
    <source>
        <dbReference type="EMBL" id="KZV84524.1"/>
    </source>
</evidence>
<reference evidence="1 2" key="1">
    <citation type="journal article" date="2016" name="Mol. Biol. Evol.">
        <title>Comparative Genomics of Early-Diverging Mushroom-Forming Fungi Provides Insights into the Origins of Lignocellulose Decay Capabilities.</title>
        <authorList>
            <person name="Nagy L.G."/>
            <person name="Riley R."/>
            <person name="Tritt A."/>
            <person name="Adam C."/>
            <person name="Daum C."/>
            <person name="Floudas D."/>
            <person name="Sun H."/>
            <person name="Yadav J.S."/>
            <person name="Pangilinan J."/>
            <person name="Larsson K.H."/>
            <person name="Matsuura K."/>
            <person name="Barry K."/>
            <person name="Labutti K."/>
            <person name="Kuo R."/>
            <person name="Ohm R.A."/>
            <person name="Bhattacharya S.S."/>
            <person name="Shirouzu T."/>
            <person name="Yoshinaga Y."/>
            <person name="Martin F.M."/>
            <person name="Grigoriev I.V."/>
            <person name="Hibbett D.S."/>
        </authorList>
    </citation>
    <scope>NUCLEOTIDE SEQUENCE [LARGE SCALE GENOMIC DNA]</scope>
    <source>
        <strain evidence="1 2">HHB12029</strain>
    </source>
</reference>
<sequence length="145" mass="16532">MINHKNTYVVATEVSNTVKQKFYESDLPRLEDQFQLLQGRLINQLVTVIDRSEGIHLHHLEALRGRHTQVQEALKTVDTAADQALFIEFNRRPFAIPAPLQFEPCPDFYDTGEITSAGDSTVFLQNRLARSRGKLSEVRPVIQSK</sequence>
<proteinExistence type="predicted"/>